<dbReference type="EMBL" id="JAEHJZ010000045">
    <property type="protein sequence ID" value="MBJ7882325.1"/>
    <property type="molecule type" value="Genomic_DNA"/>
</dbReference>
<protein>
    <submittedName>
        <fullName evidence="2">DinB family protein</fullName>
    </submittedName>
</protein>
<evidence type="ECO:0000313" key="2">
    <source>
        <dbReference type="EMBL" id="MBJ7882325.1"/>
    </source>
</evidence>
<dbReference type="Gene3D" id="1.20.120.450">
    <property type="entry name" value="dinb family like domain"/>
    <property type="match status" value="1"/>
</dbReference>
<dbReference type="Proteomes" id="UP000662373">
    <property type="component" value="Unassembled WGS sequence"/>
</dbReference>
<organism evidence="2 3">
    <name type="scientific">Gelidibacter salicanalis</name>
    <dbReference type="NCBI Taxonomy" id="291193"/>
    <lineage>
        <taxon>Bacteria</taxon>
        <taxon>Pseudomonadati</taxon>
        <taxon>Bacteroidota</taxon>
        <taxon>Flavobacteriia</taxon>
        <taxon>Flavobacteriales</taxon>
        <taxon>Flavobacteriaceae</taxon>
        <taxon>Gelidibacter</taxon>
    </lineage>
</organism>
<name>A0A934KZE9_9FLAO</name>
<dbReference type="Pfam" id="PF12867">
    <property type="entry name" value="DinB_2"/>
    <property type="match status" value="1"/>
</dbReference>
<dbReference type="InterPro" id="IPR024775">
    <property type="entry name" value="DinB-like"/>
</dbReference>
<dbReference type="RefSeq" id="WP_199602196.1">
    <property type="nucleotide sequence ID" value="NZ_JAEHJZ010000045.1"/>
</dbReference>
<evidence type="ECO:0000259" key="1">
    <source>
        <dbReference type="Pfam" id="PF12867"/>
    </source>
</evidence>
<proteinExistence type="predicted"/>
<evidence type="ECO:0000313" key="3">
    <source>
        <dbReference type="Proteomes" id="UP000662373"/>
    </source>
</evidence>
<gene>
    <name evidence="2" type="ORF">JEM65_16955</name>
</gene>
<dbReference type="AlphaFoldDB" id="A0A934KZE9"/>
<feature type="domain" description="DinB-like" evidence="1">
    <location>
        <begin position="22"/>
        <end position="146"/>
    </location>
</feature>
<dbReference type="SUPFAM" id="SSF109854">
    <property type="entry name" value="DinB/YfiT-like putative metalloenzymes"/>
    <property type="match status" value="1"/>
</dbReference>
<comment type="caution">
    <text evidence="2">The sequence shown here is derived from an EMBL/GenBank/DDBJ whole genome shotgun (WGS) entry which is preliminary data.</text>
</comment>
<sequence>MRAEIHRIVNLLKSVHYGNCWTGDNYETILAEINPNDVNLKIDGFNNTIHQIVRHLITTDILIIERIKGNNIELSTEENWPSQSRLKSVDWADSLKLKNDTFKNLINHIEEFEDNQLNNNPFPEFSPWYIQFHGIGEHLHYHMAQIKLISIYQKTSGNN</sequence>
<dbReference type="InterPro" id="IPR034660">
    <property type="entry name" value="DinB/YfiT-like"/>
</dbReference>
<keyword evidence="3" id="KW-1185">Reference proteome</keyword>
<reference evidence="2 3" key="1">
    <citation type="submission" date="2020-09" db="EMBL/GenBank/DDBJ databases">
        <title>Draft genome of Gelidibacter salicanalis PAMC21136.</title>
        <authorList>
            <person name="Park H."/>
        </authorList>
    </citation>
    <scope>NUCLEOTIDE SEQUENCE [LARGE SCALE GENOMIC DNA]</scope>
    <source>
        <strain evidence="2 3">PAMC21136</strain>
    </source>
</reference>
<accession>A0A934KZE9</accession>